<dbReference type="PROSITE" id="PS50106">
    <property type="entry name" value="PDZ"/>
    <property type="match status" value="1"/>
</dbReference>
<feature type="region of interest" description="Disordered" evidence="2">
    <location>
        <begin position="256"/>
        <end position="280"/>
    </location>
</feature>
<dbReference type="Proteomes" id="UP000284702">
    <property type="component" value="Unassembled WGS sequence"/>
</dbReference>
<evidence type="ECO:0000259" key="3">
    <source>
        <dbReference type="PROSITE" id="PS50106"/>
    </source>
</evidence>
<keyword evidence="1" id="KW-0175">Coiled coil</keyword>
<feature type="compositionally biased region" description="Low complexity" evidence="2">
    <location>
        <begin position="125"/>
        <end position="139"/>
    </location>
</feature>
<evidence type="ECO:0000256" key="1">
    <source>
        <dbReference type="SAM" id="Coils"/>
    </source>
</evidence>
<feature type="coiled-coil region" evidence="1">
    <location>
        <begin position="282"/>
        <end position="366"/>
    </location>
</feature>
<protein>
    <recommendedName>
        <fullName evidence="3">PDZ domain-containing protein</fullName>
    </recommendedName>
</protein>
<dbReference type="InterPro" id="IPR041489">
    <property type="entry name" value="PDZ_6"/>
</dbReference>
<dbReference type="SMART" id="SM00228">
    <property type="entry name" value="PDZ"/>
    <property type="match status" value="1"/>
</dbReference>
<gene>
    <name evidence="4" type="ORF">B5M09_001933</name>
</gene>
<feature type="region of interest" description="Disordered" evidence="2">
    <location>
        <begin position="31"/>
        <end position="139"/>
    </location>
</feature>
<dbReference type="AlphaFoldDB" id="A0A425DLI1"/>
<accession>A0A425DLI1</accession>
<feature type="compositionally biased region" description="Low complexity" evidence="2">
    <location>
        <begin position="84"/>
        <end position="101"/>
    </location>
</feature>
<evidence type="ECO:0000313" key="4">
    <source>
        <dbReference type="EMBL" id="RQM30163.1"/>
    </source>
</evidence>
<dbReference type="InterPro" id="IPR036034">
    <property type="entry name" value="PDZ_sf"/>
</dbReference>
<dbReference type="SUPFAM" id="SSF50156">
    <property type="entry name" value="PDZ domain-like"/>
    <property type="match status" value="1"/>
</dbReference>
<comment type="caution">
    <text evidence="4">The sequence shown here is derived from an EMBL/GenBank/DDBJ whole genome shotgun (WGS) entry which is preliminary data.</text>
</comment>
<name>A0A425DLI1_APHAT</name>
<evidence type="ECO:0000313" key="5">
    <source>
        <dbReference type="Proteomes" id="UP000284702"/>
    </source>
</evidence>
<dbReference type="VEuPathDB" id="FungiDB:H257_07466"/>
<dbReference type="Gene3D" id="2.30.42.10">
    <property type="match status" value="1"/>
</dbReference>
<dbReference type="Pfam" id="PF17820">
    <property type="entry name" value="PDZ_6"/>
    <property type="match status" value="1"/>
</dbReference>
<feature type="compositionally biased region" description="Polar residues" evidence="2">
    <location>
        <begin position="39"/>
        <end position="66"/>
    </location>
</feature>
<keyword evidence="5" id="KW-1185">Reference proteome</keyword>
<feature type="domain" description="PDZ" evidence="3">
    <location>
        <begin position="142"/>
        <end position="210"/>
    </location>
</feature>
<dbReference type="EMBL" id="MZMZ02000928">
    <property type="protein sequence ID" value="RQM30163.1"/>
    <property type="molecule type" value="Genomic_DNA"/>
</dbReference>
<organism evidence="4 5">
    <name type="scientific">Aphanomyces astaci</name>
    <name type="common">Crayfish plague agent</name>
    <dbReference type="NCBI Taxonomy" id="112090"/>
    <lineage>
        <taxon>Eukaryota</taxon>
        <taxon>Sar</taxon>
        <taxon>Stramenopiles</taxon>
        <taxon>Oomycota</taxon>
        <taxon>Saprolegniomycetes</taxon>
        <taxon>Saprolegniales</taxon>
        <taxon>Verrucalvaceae</taxon>
        <taxon>Aphanomyces</taxon>
    </lineage>
</organism>
<proteinExistence type="predicted"/>
<reference evidence="4" key="1">
    <citation type="submission" date="2018-07" db="EMBL/GenBank/DDBJ databases">
        <title>Annotation of Aphanomyces astaci genome assembly.</title>
        <authorList>
            <person name="Studholme D.J."/>
        </authorList>
    </citation>
    <scope>NUCLEOTIDE SEQUENCE [LARGE SCALE GENOMIC DNA]</scope>
    <source>
        <strain evidence="4">Pc</strain>
    </source>
</reference>
<evidence type="ECO:0000256" key="2">
    <source>
        <dbReference type="SAM" id="MobiDB-lite"/>
    </source>
</evidence>
<sequence>MNAPFHDDAMLDDAMLVDALDAIEYMNGISKEAPIGDNGSASNGDEQNLIKQDPSSSAGSATTPQPTEMVLPTNVERTLEESNVASVDASDASPSASLVPVPGNPIDVAPGTAEFTPSPMTQDNSSSPPSDLKSKPTTSSPYVKVIVTKESGLLGFGVLPVKGVCGIQVSTLQPDSSAAKAGLRVGDVLLRLDDTDVSSMHMSSIIQILQAVLPGKPLHISIFRPSVAVPTTSPIYHSTLQPPSSLMQRAVFRDPSSAAAPSAKKAKTTPPSSKSWSTMTSTASLQAESAALKKQLDVLTKELQAATADKAKLGEKNAMLRKRVQHLVISADEGKVQFKAECDRRIAALVQDNTQLQTALATAKAQARLDSRAVFDTDVTMDMKTQLEALTRQVGQFEELDKKRKETRKAHAQVEFKLAGRVFWDSGMTVGVVAVDKYKANLHQLLVETITTELKTMSQMRAQSSLRTNAFGIAGTATVIPSHVKIQLELVRRVAVHRLFNVHMAADSLGFPLLSAVHVTLTDSSMSEVFGKQLMYEERPGLHLVAVAPMELQYDPTTEDLLVVCKWTEQNVIRELARNIRM</sequence>
<dbReference type="InterPro" id="IPR001478">
    <property type="entry name" value="PDZ"/>
</dbReference>